<accession>A0A1E7LIF5</accession>
<proteinExistence type="predicted"/>
<evidence type="ECO:0000313" key="3">
    <source>
        <dbReference type="Proteomes" id="UP000175971"/>
    </source>
</evidence>
<sequence length="228" mass="23696">MREAATRRGRPSACSSSRRATRARSCGASFAKPRPGSITTRSGSSPPATTASIRCRSSARTSATTSSYTARLFIDSLKPRQCITTNGTPAAATAGTMSGSARPPLTSLTRTAPAATACSATRARMVSTETVTPSETSPFTTGMTRRSSSDSSTRVAPGRVDSPPTSTRSAPSETRSRPCLTATVVSNQRPPSEKESGVTLTTPMTAQRSHSGSPRTVPRARVVLMSPA</sequence>
<feature type="region of interest" description="Disordered" evidence="1">
    <location>
        <begin position="123"/>
        <end position="220"/>
    </location>
</feature>
<comment type="caution">
    <text evidence="2">The sequence shown here is derived from an EMBL/GenBank/DDBJ whole genome shotgun (WGS) entry which is preliminary data.</text>
</comment>
<feature type="compositionally biased region" description="Low complexity" evidence="1">
    <location>
        <begin position="88"/>
        <end position="101"/>
    </location>
</feature>
<keyword evidence="3" id="KW-1185">Reference proteome</keyword>
<feature type="compositionally biased region" description="Low complexity" evidence="1">
    <location>
        <begin position="123"/>
        <end position="154"/>
    </location>
</feature>
<organism evidence="2 3">
    <name type="scientific">Streptomyces nanshensis</name>
    <dbReference type="NCBI Taxonomy" id="518642"/>
    <lineage>
        <taxon>Bacteria</taxon>
        <taxon>Bacillati</taxon>
        <taxon>Actinomycetota</taxon>
        <taxon>Actinomycetes</taxon>
        <taxon>Kitasatosporales</taxon>
        <taxon>Streptomycetaceae</taxon>
        <taxon>Streptomyces</taxon>
    </lineage>
</organism>
<feature type="compositionally biased region" description="Polar residues" evidence="1">
    <location>
        <begin position="198"/>
        <end position="214"/>
    </location>
</feature>
<dbReference type="EMBL" id="LJGZ01000106">
    <property type="protein sequence ID" value="OEV15934.1"/>
    <property type="molecule type" value="Genomic_DNA"/>
</dbReference>
<protein>
    <submittedName>
        <fullName evidence="2">Uncharacterized protein</fullName>
    </submittedName>
</protein>
<reference evidence="2 3" key="1">
    <citation type="journal article" date="2016" name="Front. Microbiol.">
        <title>Comparative Genomics Analysis of Streptomyces Species Reveals Their Adaptation to the Marine Environment and Their Diversity at the Genomic Level.</title>
        <authorList>
            <person name="Tian X."/>
            <person name="Zhang Z."/>
            <person name="Yang T."/>
            <person name="Chen M."/>
            <person name="Li J."/>
            <person name="Chen F."/>
            <person name="Yang J."/>
            <person name="Li W."/>
            <person name="Zhang B."/>
            <person name="Zhang Z."/>
            <person name="Wu J."/>
            <person name="Zhang C."/>
            <person name="Long L."/>
            <person name="Xiao J."/>
        </authorList>
    </citation>
    <scope>NUCLEOTIDE SEQUENCE [LARGE SCALE GENOMIC DNA]</scope>
    <source>
        <strain evidence="2 3">SCSIO M10372</strain>
    </source>
</reference>
<name>A0A1E7LIF5_9ACTN</name>
<gene>
    <name evidence="2" type="ORF">AN221_36795</name>
</gene>
<evidence type="ECO:0000313" key="2">
    <source>
        <dbReference type="EMBL" id="OEV15934.1"/>
    </source>
</evidence>
<feature type="region of interest" description="Disordered" evidence="1">
    <location>
        <begin position="1"/>
        <end position="61"/>
    </location>
</feature>
<feature type="compositionally biased region" description="Low complexity" evidence="1">
    <location>
        <begin position="11"/>
        <end position="29"/>
    </location>
</feature>
<feature type="compositionally biased region" description="Polar residues" evidence="1">
    <location>
        <begin position="37"/>
        <end position="47"/>
    </location>
</feature>
<feature type="compositionally biased region" description="Polar residues" evidence="1">
    <location>
        <begin position="163"/>
        <end position="173"/>
    </location>
</feature>
<dbReference type="AlphaFoldDB" id="A0A1E7LIF5"/>
<evidence type="ECO:0000256" key="1">
    <source>
        <dbReference type="SAM" id="MobiDB-lite"/>
    </source>
</evidence>
<dbReference type="Proteomes" id="UP000175971">
    <property type="component" value="Unassembled WGS sequence"/>
</dbReference>
<feature type="region of interest" description="Disordered" evidence="1">
    <location>
        <begin position="88"/>
        <end position="107"/>
    </location>
</feature>
<feature type="compositionally biased region" description="Low complexity" evidence="1">
    <location>
        <begin position="48"/>
        <end position="61"/>
    </location>
</feature>